<protein>
    <submittedName>
        <fullName evidence="1">Uncharacterized protein</fullName>
    </submittedName>
</protein>
<sequence length="178" mass="20339">MYQLVEVNESAAANEDELAVAQSVVTKKRQQLSEQLLKKLLEYIQLLGRNQRSKWKESMAEIESREENWRRSSVKQVIECTQLRLVYIGVAMSSLEARFGDSYYSETFLKKEEVEIHAIAARAQRLTFRAHVARGSHWDMLANHGAYRGICGAMRAMSLSRSRRALAGWLGIPLRGSH</sequence>
<name>A0A2Z7AHR4_9LAMI</name>
<evidence type="ECO:0000313" key="2">
    <source>
        <dbReference type="Proteomes" id="UP000250235"/>
    </source>
</evidence>
<dbReference type="AlphaFoldDB" id="A0A2Z7AHR4"/>
<dbReference type="Proteomes" id="UP000250235">
    <property type="component" value="Unassembled WGS sequence"/>
</dbReference>
<proteinExistence type="predicted"/>
<organism evidence="1 2">
    <name type="scientific">Dorcoceras hygrometricum</name>
    <dbReference type="NCBI Taxonomy" id="472368"/>
    <lineage>
        <taxon>Eukaryota</taxon>
        <taxon>Viridiplantae</taxon>
        <taxon>Streptophyta</taxon>
        <taxon>Embryophyta</taxon>
        <taxon>Tracheophyta</taxon>
        <taxon>Spermatophyta</taxon>
        <taxon>Magnoliopsida</taxon>
        <taxon>eudicotyledons</taxon>
        <taxon>Gunneridae</taxon>
        <taxon>Pentapetalae</taxon>
        <taxon>asterids</taxon>
        <taxon>lamiids</taxon>
        <taxon>Lamiales</taxon>
        <taxon>Gesneriaceae</taxon>
        <taxon>Didymocarpoideae</taxon>
        <taxon>Trichosporeae</taxon>
        <taxon>Loxocarpinae</taxon>
        <taxon>Dorcoceras</taxon>
    </lineage>
</organism>
<dbReference type="EMBL" id="KV015598">
    <property type="protein sequence ID" value="KZV20622.1"/>
    <property type="molecule type" value="Genomic_DNA"/>
</dbReference>
<gene>
    <name evidence="1" type="ORF">F511_29950</name>
</gene>
<reference evidence="1 2" key="1">
    <citation type="journal article" date="2015" name="Proc. Natl. Acad. Sci. U.S.A.">
        <title>The resurrection genome of Boea hygrometrica: A blueprint for survival of dehydration.</title>
        <authorList>
            <person name="Xiao L."/>
            <person name="Yang G."/>
            <person name="Zhang L."/>
            <person name="Yang X."/>
            <person name="Zhao S."/>
            <person name="Ji Z."/>
            <person name="Zhou Q."/>
            <person name="Hu M."/>
            <person name="Wang Y."/>
            <person name="Chen M."/>
            <person name="Xu Y."/>
            <person name="Jin H."/>
            <person name="Xiao X."/>
            <person name="Hu G."/>
            <person name="Bao F."/>
            <person name="Hu Y."/>
            <person name="Wan P."/>
            <person name="Li L."/>
            <person name="Deng X."/>
            <person name="Kuang T."/>
            <person name="Xiang C."/>
            <person name="Zhu J.K."/>
            <person name="Oliver M.J."/>
            <person name="He Y."/>
        </authorList>
    </citation>
    <scope>NUCLEOTIDE SEQUENCE [LARGE SCALE GENOMIC DNA]</scope>
    <source>
        <strain evidence="2">cv. XS01</strain>
    </source>
</reference>
<evidence type="ECO:0000313" key="1">
    <source>
        <dbReference type="EMBL" id="KZV20622.1"/>
    </source>
</evidence>
<keyword evidence="2" id="KW-1185">Reference proteome</keyword>
<accession>A0A2Z7AHR4</accession>